<dbReference type="EMBL" id="JAPQER010000002">
    <property type="protein sequence ID" value="MCY6483897.1"/>
    <property type="molecule type" value="Genomic_DNA"/>
</dbReference>
<protein>
    <submittedName>
        <fullName evidence="2">HD domain-containing protein</fullName>
    </submittedName>
</protein>
<organism evidence="2 3">
    <name type="scientific">Clostridium aestuarii</name>
    <dbReference type="NCBI Taxonomy" id="338193"/>
    <lineage>
        <taxon>Bacteria</taxon>
        <taxon>Bacillati</taxon>
        <taxon>Bacillota</taxon>
        <taxon>Clostridia</taxon>
        <taxon>Eubacteriales</taxon>
        <taxon>Clostridiaceae</taxon>
        <taxon>Clostridium</taxon>
    </lineage>
</organism>
<evidence type="ECO:0000313" key="3">
    <source>
        <dbReference type="Proteomes" id="UP001078443"/>
    </source>
</evidence>
<feature type="domain" description="HD/PDEase" evidence="1">
    <location>
        <begin position="22"/>
        <end position="137"/>
    </location>
</feature>
<evidence type="ECO:0000259" key="1">
    <source>
        <dbReference type="SMART" id="SM00471"/>
    </source>
</evidence>
<name>A0ABT4CYG0_9CLOT</name>
<dbReference type="PANTHER" id="PTHR33594:SF1">
    <property type="entry name" value="HD_PDEASE DOMAIN-CONTAINING PROTEIN"/>
    <property type="match status" value="1"/>
</dbReference>
<dbReference type="InterPro" id="IPR006674">
    <property type="entry name" value="HD_domain"/>
</dbReference>
<dbReference type="InterPro" id="IPR003607">
    <property type="entry name" value="HD/PDEase_dom"/>
</dbReference>
<dbReference type="SUPFAM" id="SSF109604">
    <property type="entry name" value="HD-domain/PDEase-like"/>
    <property type="match status" value="1"/>
</dbReference>
<comment type="caution">
    <text evidence="2">The sequence shown here is derived from an EMBL/GenBank/DDBJ whole genome shotgun (WGS) entry which is preliminary data.</text>
</comment>
<dbReference type="RefSeq" id="WP_268040171.1">
    <property type="nucleotide sequence ID" value="NZ_JAPQER010000002.1"/>
</dbReference>
<dbReference type="PANTHER" id="PTHR33594">
    <property type="entry name" value="SUPERFAMILY HYDROLASE, PUTATIVE (AFU_ORTHOLOGUE AFUA_1G03035)-RELATED"/>
    <property type="match status" value="1"/>
</dbReference>
<dbReference type="CDD" id="cd00077">
    <property type="entry name" value="HDc"/>
    <property type="match status" value="1"/>
</dbReference>
<gene>
    <name evidence="2" type="ORF">OW763_05990</name>
</gene>
<dbReference type="Proteomes" id="UP001078443">
    <property type="component" value="Unassembled WGS sequence"/>
</dbReference>
<proteinExistence type="predicted"/>
<accession>A0ABT4CYG0</accession>
<keyword evidence="3" id="KW-1185">Reference proteome</keyword>
<evidence type="ECO:0000313" key="2">
    <source>
        <dbReference type="EMBL" id="MCY6483897.1"/>
    </source>
</evidence>
<sequence>MDKKFIVEKTIEFVKEKLYNEGSGHDWWHIERVHNLAKFLAEKEGADRFIVELSALLHDMEDWKFSKKNKTSTRLTEQFLKSLEVNEEDIIKITHIIKTISFKGGVISSKQDTIEGMVVQDADRLDAIGAIGVARTFTYGGYKNRQIYNPDIKPIEFSSLDQVKNQENHTINHFYEKLLKLKDLMNTDSAKEIANKKHKFMEDFLEMFYYEWNLK</sequence>
<dbReference type="Pfam" id="PF01966">
    <property type="entry name" value="HD"/>
    <property type="match status" value="1"/>
</dbReference>
<dbReference type="Gene3D" id="1.10.472.50">
    <property type="entry name" value="HD-domain/PDEase-like"/>
    <property type="match status" value="1"/>
</dbReference>
<reference evidence="2" key="1">
    <citation type="submission" date="2022-12" db="EMBL/GenBank/DDBJ databases">
        <authorList>
            <person name="Wang J."/>
        </authorList>
    </citation>
    <scope>NUCLEOTIDE SEQUENCE</scope>
    <source>
        <strain evidence="2">HY-45-18</strain>
    </source>
</reference>
<dbReference type="SMART" id="SM00471">
    <property type="entry name" value="HDc"/>
    <property type="match status" value="1"/>
</dbReference>
<dbReference type="Gene3D" id="1.20.58.1910">
    <property type="match status" value="1"/>
</dbReference>